<feature type="non-terminal residue" evidence="2">
    <location>
        <position position="65"/>
    </location>
</feature>
<reference evidence="2 3" key="1">
    <citation type="submission" date="2019-10" db="EMBL/GenBank/DDBJ databases">
        <title>The Genome Sequence of Clostridium tarantellae Isolated from Fish Brain.</title>
        <authorList>
            <person name="Bano L."/>
            <person name="Kiel M."/>
            <person name="Sales G."/>
            <person name="Doxey A.C."/>
            <person name="Mansfield M.J."/>
            <person name="Schiavone M."/>
            <person name="Rossetto O."/>
            <person name="Pirazzini M."/>
            <person name="Dobrindt U."/>
            <person name="Montecucco C."/>
        </authorList>
    </citation>
    <scope>NUCLEOTIDE SEQUENCE [LARGE SCALE GENOMIC DNA]</scope>
    <source>
        <strain evidence="2 3">DSM 3997</strain>
    </source>
</reference>
<evidence type="ECO:0000313" key="2">
    <source>
        <dbReference type="EMBL" id="MPQ45367.1"/>
    </source>
</evidence>
<sequence>MEEKQRIIKILFMSLVIILTTVILNNYSKLKSNNINKESKEVFKEACINTKDNFLKTISFKKDIT</sequence>
<organism evidence="2 3">
    <name type="scientific">Clostridium tarantellae</name>
    <dbReference type="NCBI Taxonomy" id="39493"/>
    <lineage>
        <taxon>Bacteria</taxon>
        <taxon>Bacillati</taxon>
        <taxon>Bacillota</taxon>
        <taxon>Clostridia</taxon>
        <taxon>Eubacteriales</taxon>
        <taxon>Clostridiaceae</taxon>
        <taxon>Clostridium</taxon>
    </lineage>
</organism>
<dbReference type="EMBL" id="WHJC01000679">
    <property type="protein sequence ID" value="MPQ45367.1"/>
    <property type="molecule type" value="Genomic_DNA"/>
</dbReference>
<keyword evidence="1" id="KW-0472">Membrane</keyword>
<dbReference type="AlphaFoldDB" id="A0A6I1MT84"/>
<evidence type="ECO:0000313" key="3">
    <source>
        <dbReference type="Proteomes" id="UP000430345"/>
    </source>
</evidence>
<dbReference type="RefSeq" id="WP_152892545.1">
    <property type="nucleotide sequence ID" value="NZ_WHJC01000679.1"/>
</dbReference>
<gene>
    <name evidence="2" type="ORF">GBZ86_16815</name>
</gene>
<name>A0A6I1MT84_9CLOT</name>
<proteinExistence type="predicted"/>
<keyword evidence="1" id="KW-1133">Transmembrane helix</keyword>
<comment type="caution">
    <text evidence="2">The sequence shown here is derived from an EMBL/GenBank/DDBJ whole genome shotgun (WGS) entry which is preliminary data.</text>
</comment>
<keyword evidence="3" id="KW-1185">Reference proteome</keyword>
<dbReference type="Proteomes" id="UP000430345">
    <property type="component" value="Unassembled WGS sequence"/>
</dbReference>
<protein>
    <submittedName>
        <fullName evidence="2">Uncharacterized protein</fullName>
    </submittedName>
</protein>
<feature type="transmembrane region" description="Helical" evidence="1">
    <location>
        <begin position="6"/>
        <end position="27"/>
    </location>
</feature>
<keyword evidence="1" id="KW-0812">Transmembrane</keyword>
<accession>A0A6I1MT84</accession>
<evidence type="ECO:0000256" key="1">
    <source>
        <dbReference type="SAM" id="Phobius"/>
    </source>
</evidence>